<evidence type="ECO:0000256" key="3">
    <source>
        <dbReference type="SAM" id="MobiDB-lite"/>
    </source>
</evidence>
<evidence type="ECO:0000313" key="6">
    <source>
        <dbReference type="Proteomes" id="UP001295444"/>
    </source>
</evidence>
<dbReference type="InterPro" id="IPR024581">
    <property type="entry name" value="TBD"/>
</dbReference>
<keyword evidence="1" id="KW-0597">Phosphoprotein</keyword>
<keyword evidence="2" id="KW-0175">Coiled coil</keyword>
<feature type="region of interest" description="Disordered" evidence="3">
    <location>
        <begin position="71"/>
        <end position="90"/>
    </location>
</feature>
<dbReference type="GO" id="GO:0043124">
    <property type="term" value="P:negative regulation of canonical NF-kappaB signal transduction"/>
    <property type="evidence" value="ECO:0007669"/>
    <property type="project" value="InterPro"/>
</dbReference>
<sequence>MEDAFISLYQEFQVLQSVCKKQAELIEKLLSKKGIASEMPFSKPVQCSDVGDPACTESPFFRLHGIENPYVESSKPKTDEIPNTSKEPEEHPSVLLDFDVHFPPNTEQYSFLASENEQVEFAVGSSKSQHNTDKRSSTTDLELFIKNYTPQFQNANGGGDKLIGNSVAGGLDFLIPPKADQTFNLSNFYEDLCYLQSKDISFGECSGPENKHPIGIRGPAQSSWTPVCLSEECQLGCHLDTSSDIGLSSQICDFCQAIFPAGSATKGEYLRHITGHVE</sequence>
<dbReference type="Proteomes" id="UP001295444">
    <property type="component" value="Chromosome 01"/>
</dbReference>
<evidence type="ECO:0000259" key="4">
    <source>
        <dbReference type="Pfam" id="PF12845"/>
    </source>
</evidence>
<dbReference type="PANTHER" id="PTHR15249">
    <property type="entry name" value="TRAF FAMILY MEMBER-ASSOCIATED NF-KAPPA-B ACTIVATOR"/>
    <property type="match status" value="1"/>
</dbReference>
<evidence type="ECO:0000256" key="1">
    <source>
        <dbReference type="ARBA" id="ARBA00022553"/>
    </source>
</evidence>
<evidence type="ECO:0000256" key="2">
    <source>
        <dbReference type="ARBA" id="ARBA00023054"/>
    </source>
</evidence>
<reference evidence="5" key="1">
    <citation type="submission" date="2022-03" db="EMBL/GenBank/DDBJ databases">
        <authorList>
            <person name="Alioto T."/>
            <person name="Alioto T."/>
            <person name="Gomez Garrido J."/>
        </authorList>
    </citation>
    <scope>NUCLEOTIDE SEQUENCE</scope>
</reference>
<name>A0AAD1R6P2_PELCU</name>
<dbReference type="PANTHER" id="PTHR15249:SF0">
    <property type="entry name" value="TRAF FAMILY MEMBER-ASSOCIATED NF-KAPPA-B ACTIVATOR"/>
    <property type="match status" value="1"/>
</dbReference>
<organism evidence="5 6">
    <name type="scientific">Pelobates cultripes</name>
    <name type="common">Western spadefoot toad</name>
    <dbReference type="NCBI Taxonomy" id="61616"/>
    <lineage>
        <taxon>Eukaryota</taxon>
        <taxon>Metazoa</taxon>
        <taxon>Chordata</taxon>
        <taxon>Craniata</taxon>
        <taxon>Vertebrata</taxon>
        <taxon>Euteleostomi</taxon>
        <taxon>Amphibia</taxon>
        <taxon>Batrachia</taxon>
        <taxon>Anura</taxon>
        <taxon>Pelobatoidea</taxon>
        <taxon>Pelobatidae</taxon>
        <taxon>Pelobates</taxon>
    </lineage>
</organism>
<feature type="compositionally biased region" description="Basic and acidic residues" evidence="3">
    <location>
        <begin position="74"/>
        <end position="90"/>
    </location>
</feature>
<feature type="domain" description="Tbk1/Ikki binding" evidence="4">
    <location>
        <begin position="1"/>
        <end position="49"/>
    </location>
</feature>
<accession>A0AAD1R6P2</accession>
<evidence type="ECO:0000313" key="5">
    <source>
        <dbReference type="EMBL" id="CAH2224579.1"/>
    </source>
</evidence>
<dbReference type="Pfam" id="PF12845">
    <property type="entry name" value="TBD"/>
    <property type="match status" value="1"/>
</dbReference>
<proteinExistence type="predicted"/>
<protein>
    <recommendedName>
        <fullName evidence="4">Tbk1/Ikki binding domain-containing protein</fullName>
    </recommendedName>
</protein>
<dbReference type="EMBL" id="OW240912">
    <property type="protein sequence ID" value="CAH2224579.1"/>
    <property type="molecule type" value="Genomic_DNA"/>
</dbReference>
<dbReference type="InterPro" id="IPR039669">
    <property type="entry name" value="TANK"/>
</dbReference>
<keyword evidence="6" id="KW-1185">Reference proteome</keyword>
<gene>
    <name evidence="5" type="ORF">PECUL_23A010550</name>
</gene>
<dbReference type="AlphaFoldDB" id="A0AAD1R6P2"/>